<gene>
    <name evidence="1" type="ORF">LITE_LOCUS32618</name>
</gene>
<keyword evidence="2" id="KW-1185">Reference proteome</keyword>
<proteinExistence type="predicted"/>
<dbReference type="AlphaFoldDB" id="A0AAV0NCA3"/>
<organism evidence="1 2">
    <name type="scientific">Linum tenue</name>
    <dbReference type="NCBI Taxonomy" id="586396"/>
    <lineage>
        <taxon>Eukaryota</taxon>
        <taxon>Viridiplantae</taxon>
        <taxon>Streptophyta</taxon>
        <taxon>Embryophyta</taxon>
        <taxon>Tracheophyta</taxon>
        <taxon>Spermatophyta</taxon>
        <taxon>Magnoliopsida</taxon>
        <taxon>eudicotyledons</taxon>
        <taxon>Gunneridae</taxon>
        <taxon>Pentapetalae</taxon>
        <taxon>rosids</taxon>
        <taxon>fabids</taxon>
        <taxon>Malpighiales</taxon>
        <taxon>Linaceae</taxon>
        <taxon>Linum</taxon>
    </lineage>
</organism>
<evidence type="ECO:0000313" key="1">
    <source>
        <dbReference type="EMBL" id="CAI0456083.1"/>
    </source>
</evidence>
<comment type="caution">
    <text evidence="1">The sequence shown here is derived from an EMBL/GenBank/DDBJ whole genome shotgun (WGS) entry which is preliminary data.</text>
</comment>
<dbReference type="EMBL" id="CAMGYJ010000008">
    <property type="protein sequence ID" value="CAI0456083.1"/>
    <property type="molecule type" value="Genomic_DNA"/>
</dbReference>
<sequence length="44" mass="4793">MKKTVKVVVQAMTDKNPSPSPSRFDFPHGLSIAKEILNLLLGLA</sequence>
<dbReference type="Proteomes" id="UP001154282">
    <property type="component" value="Unassembled WGS sequence"/>
</dbReference>
<name>A0AAV0NCA3_9ROSI</name>
<evidence type="ECO:0000313" key="2">
    <source>
        <dbReference type="Proteomes" id="UP001154282"/>
    </source>
</evidence>
<protein>
    <submittedName>
        <fullName evidence="1">Uncharacterized protein</fullName>
    </submittedName>
</protein>
<accession>A0AAV0NCA3</accession>
<reference evidence="1" key="1">
    <citation type="submission" date="2022-08" db="EMBL/GenBank/DDBJ databases">
        <authorList>
            <person name="Gutierrez-Valencia J."/>
        </authorList>
    </citation>
    <scope>NUCLEOTIDE SEQUENCE</scope>
</reference>